<evidence type="ECO:0000313" key="9">
    <source>
        <dbReference type="Proteomes" id="UP000640999"/>
    </source>
</evidence>
<name>A0A850VED4_9CORV</name>
<keyword evidence="9" id="KW-1185">Reference proteome</keyword>
<feature type="compositionally biased region" description="Basic and acidic residues" evidence="6">
    <location>
        <begin position="81"/>
        <end position="100"/>
    </location>
</feature>
<dbReference type="SMART" id="SM00451">
    <property type="entry name" value="ZnF_U1"/>
    <property type="match status" value="1"/>
</dbReference>
<feature type="compositionally biased region" description="Basic and acidic residues" evidence="6">
    <location>
        <begin position="187"/>
        <end position="201"/>
    </location>
</feature>
<dbReference type="InterPro" id="IPR036236">
    <property type="entry name" value="Znf_C2H2_sf"/>
</dbReference>
<dbReference type="SUPFAM" id="SSF57667">
    <property type="entry name" value="beta-beta-alpha zinc fingers"/>
    <property type="match status" value="1"/>
</dbReference>
<feature type="region of interest" description="Disordered" evidence="6">
    <location>
        <begin position="579"/>
        <end position="609"/>
    </location>
</feature>
<dbReference type="EMBL" id="WEIW01004871">
    <property type="protein sequence ID" value="NWH41829.1"/>
    <property type="molecule type" value="Genomic_DNA"/>
</dbReference>
<dbReference type="PROSITE" id="PS50171">
    <property type="entry name" value="ZF_MATRIN"/>
    <property type="match status" value="1"/>
</dbReference>
<dbReference type="PROSITE" id="PS00028">
    <property type="entry name" value="ZINC_FINGER_C2H2_1"/>
    <property type="match status" value="1"/>
</dbReference>
<feature type="compositionally biased region" description="Polar residues" evidence="6">
    <location>
        <begin position="370"/>
        <end position="387"/>
    </location>
</feature>
<protein>
    <submittedName>
        <fullName evidence="8">ZN638 protein</fullName>
    </submittedName>
</protein>
<feature type="compositionally biased region" description="Low complexity" evidence="6">
    <location>
        <begin position="120"/>
        <end position="139"/>
    </location>
</feature>
<evidence type="ECO:0000256" key="3">
    <source>
        <dbReference type="ARBA" id="ARBA00022771"/>
    </source>
</evidence>
<dbReference type="Proteomes" id="UP000640999">
    <property type="component" value="Unassembled WGS sequence"/>
</dbReference>
<feature type="region of interest" description="Disordered" evidence="6">
    <location>
        <begin position="520"/>
        <end position="565"/>
    </location>
</feature>
<feature type="non-terminal residue" evidence="8">
    <location>
        <position position="855"/>
    </location>
</feature>
<feature type="region of interest" description="Disordered" evidence="6">
    <location>
        <begin position="300"/>
        <end position="401"/>
    </location>
</feature>
<evidence type="ECO:0000256" key="4">
    <source>
        <dbReference type="ARBA" id="ARBA00022833"/>
    </source>
</evidence>
<evidence type="ECO:0000256" key="2">
    <source>
        <dbReference type="ARBA" id="ARBA00022723"/>
    </source>
</evidence>
<feature type="compositionally biased region" description="Basic and acidic residues" evidence="6">
    <location>
        <begin position="168"/>
        <end position="179"/>
    </location>
</feature>
<feature type="non-terminal residue" evidence="8">
    <location>
        <position position="1"/>
    </location>
</feature>
<feature type="domain" description="Matrin-type" evidence="7">
    <location>
        <begin position="809"/>
        <end position="839"/>
    </location>
</feature>
<sequence>SSGLKKIPEGSGTAQKTAGNPSGEPRKGQIPTPNVQEEIPAGQLEIPEAQPGGAAGESPSGMDVEGLDPGIGIPVDPPGARAEEKPGKEEARGEAELESQKEDEEPSAPAVEVLESSSKATPAAGGTPGATPGVSPSSGEAPAVSPGVTQPSTELAAPEKTPVPEVGKGSHEASTERKAVPKSVDAPGKKLDVAGEEREATAEESALKIGENPGKIWGKAGTELEKTPGKTSSKGGESSGNAAGEIHVGSLAKIPQIKGMGAAKSDESRAAAPVNPAASLKESCLGKTLLKAVVSVPDILKQRIPVRITDPSLGKAGEQKIPPKAGLEKKIPLKPGAGSSPWKGNGNSGVDAQGDSGKSSSQQEKDSQLESRASSKQSQQGESGTSGTREDPGGNQVRRAGIAGFFWDFPTSGSPFHSQEEELFPFNLDEFVTVDEVLEEADSPVTPRRNPPRGKRKEAPKASPSEPASKKRKGKSCGAEGELSFVTLDEIGEEEEAPVPLPGVDPQGLVVVDEVVEEEELSEAVKDPQALLTLDEISEQEEPGSHGNGPRAEFEERDLKAEPLVTVDEIGEVEELLLNEPAEMSAAEEGKTNPGDCAASQVPDDPNALLTVDEIQEDNEDNPLVTLDEVNEDEDDFLADFNHLKEELNFVTVDEVGDEEEENAFLGKNPPEDEDDEDIVAVAGPEEMGILGDTNPEEEMAEISKPKGEEHQGQLGWALEPPGLVEGVHIHVIQVPPNPKHSMVPFHHSVILSHDSMIPSQHAFLSPAAQPGSEDAEPKSQQKKTTFPAVPKTQSTPKALDILVPKAGFFCQICSLFYADEPSMINHCRTALHRQNMEKFMAKQQDNGGEEPSSR</sequence>
<reference evidence="8" key="1">
    <citation type="submission" date="2019-10" db="EMBL/GenBank/DDBJ databases">
        <title>Bird 10,000 Genomes (B10K) Project - Family phase.</title>
        <authorList>
            <person name="Zhang G."/>
        </authorList>
    </citation>
    <scope>NUCLEOTIDE SEQUENCE</scope>
    <source>
        <strain evidence="8">B10K-IZ-033-78</strain>
        <tissue evidence="8">Muscle</tissue>
    </source>
</reference>
<evidence type="ECO:0000256" key="1">
    <source>
        <dbReference type="ARBA" id="ARBA00004123"/>
    </source>
</evidence>
<accession>A0A850VED4</accession>
<dbReference type="InterPro" id="IPR000690">
    <property type="entry name" value="Matrin/U1-C_Znf_C2H2"/>
</dbReference>
<keyword evidence="5" id="KW-0539">Nucleus</keyword>
<comment type="caution">
    <text evidence="8">The sequence shown here is derived from an EMBL/GenBank/DDBJ whole genome shotgun (WGS) entry which is preliminary data.</text>
</comment>
<dbReference type="GO" id="GO:0005634">
    <property type="term" value="C:nucleus"/>
    <property type="evidence" value="ECO:0007669"/>
    <property type="project" value="UniProtKB-SubCell"/>
</dbReference>
<evidence type="ECO:0000259" key="7">
    <source>
        <dbReference type="PROSITE" id="PS50171"/>
    </source>
</evidence>
<dbReference type="OrthoDB" id="10072641at2759"/>
<feature type="compositionally biased region" description="Low complexity" evidence="6">
    <location>
        <begin position="229"/>
        <end position="240"/>
    </location>
</feature>
<proteinExistence type="predicted"/>
<dbReference type="GO" id="GO:0008270">
    <property type="term" value="F:zinc ion binding"/>
    <property type="evidence" value="ECO:0007669"/>
    <property type="project" value="UniProtKB-KW"/>
</dbReference>
<feature type="compositionally biased region" description="Basic and acidic residues" evidence="6">
    <location>
        <begin position="552"/>
        <end position="561"/>
    </location>
</feature>
<feature type="region of interest" description="Disordered" evidence="6">
    <location>
        <begin position="438"/>
        <end position="506"/>
    </location>
</feature>
<organism evidence="8 9">
    <name type="scientific">Chloropsis hardwickii</name>
    <dbReference type="NCBI Taxonomy" id="667144"/>
    <lineage>
        <taxon>Eukaryota</taxon>
        <taxon>Metazoa</taxon>
        <taxon>Chordata</taxon>
        <taxon>Craniata</taxon>
        <taxon>Vertebrata</taxon>
        <taxon>Euteleostomi</taxon>
        <taxon>Archelosauria</taxon>
        <taxon>Archosauria</taxon>
        <taxon>Dinosauria</taxon>
        <taxon>Saurischia</taxon>
        <taxon>Theropoda</taxon>
        <taxon>Coelurosauria</taxon>
        <taxon>Aves</taxon>
        <taxon>Neognathae</taxon>
        <taxon>Neoaves</taxon>
        <taxon>Telluraves</taxon>
        <taxon>Australaves</taxon>
        <taxon>Passeriformes</taxon>
        <taxon>Corvoidea</taxon>
        <taxon>Irenidae</taxon>
        <taxon>Chloropsis</taxon>
    </lineage>
</organism>
<evidence type="ECO:0000256" key="6">
    <source>
        <dbReference type="SAM" id="MobiDB-lite"/>
    </source>
</evidence>
<keyword evidence="3" id="KW-0863">Zinc-finger</keyword>
<evidence type="ECO:0000313" key="8">
    <source>
        <dbReference type="EMBL" id="NWH41829.1"/>
    </source>
</evidence>
<keyword evidence="2" id="KW-0479">Metal-binding</keyword>
<comment type="subcellular location">
    <subcellularLocation>
        <location evidence="1">Nucleus</location>
    </subcellularLocation>
</comment>
<dbReference type="GO" id="GO:0003676">
    <property type="term" value="F:nucleic acid binding"/>
    <property type="evidence" value="ECO:0007669"/>
    <property type="project" value="InterPro"/>
</dbReference>
<keyword evidence="4" id="KW-0862">Zinc</keyword>
<dbReference type="InterPro" id="IPR013087">
    <property type="entry name" value="Znf_C2H2_type"/>
</dbReference>
<feature type="region of interest" description="Disordered" evidence="6">
    <location>
        <begin position="1"/>
        <end position="278"/>
    </location>
</feature>
<dbReference type="InterPro" id="IPR003604">
    <property type="entry name" value="Matrin/U1-like-C_Znf_C2H2"/>
</dbReference>
<dbReference type="AlphaFoldDB" id="A0A850VED4"/>
<gene>
    <name evidence="8" type="primary">Znf638</name>
    <name evidence="8" type="ORF">CHLHAR_R15643</name>
</gene>
<evidence type="ECO:0000256" key="5">
    <source>
        <dbReference type="ARBA" id="ARBA00023242"/>
    </source>
</evidence>
<feature type="region of interest" description="Disordered" evidence="6">
    <location>
        <begin position="766"/>
        <end position="793"/>
    </location>
</feature>